<dbReference type="GO" id="GO:0016810">
    <property type="term" value="F:hydrolase activity, acting on carbon-nitrogen (but not peptide) bonds"/>
    <property type="evidence" value="ECO:0007669"/>
    <property type="project" value="InterPro"/>
</dbReference>
<name>A0A0N9I2E9_9PSEU</name>
<evidence type="ECO:0000313" key="3">
    <source>
        <dbReference type="Proteomes" id="UP000063699"/>
    </source>
</evidence>
<gene>
    <name evidence="2" type="ORF">AOZ06_19975</name>
</gene>
<dbReference type="InterPro" id="IPR051781">
    <property type="entry name" value="Metallo-dep_Hydrolase"/>
</dbReference>
<evidence type="ECO:0000313" key="2">
    <source>
        <dbReference type="EMBL" id="ALG08888.1"/>
    </source>
</evidence>
<dbReference type="InterPro" id="IPR011059">
    <property type="entry name" value="Metal-dep_hydrolase_composite"/>
</dbReference>
<keyword evidence="3" id="KW-1185">Reference proteome</keyword>
<reference evidence="2 3" key="1">
    <citation type="submission" date="2015-07" db="EMBL/GenBank/DDBJ databases">
        <title>Genome sequencing of Kibdelosporangium phytohabitans.</title>
        <authorList>
            <person name="Qin S."/>
            <person name="Xing K."/>
        </authorList>
    </citation>
    <scope>NUCLEOTIDE SEQUENCE [LARGE SCALE GENOMIC DNA]</scope>
    <source>
        <strain evidence="2 3">KLBMP1111</strain>
    </source>
</reference>
<dbReference type="PROSITE" id="PS51318">
    <property type="entry name" value="TAT"/>
    <property type="match status" value="1"/>
</dbReference>
<dbReference type="SUPFAM" id="SSF51338">
    <property type="entry name" value="Composite domain of metallo-dependent hydrolases"/>
    <property type="match status" value="1"/>
</dbReference>
<dbReference type="PANTHER" id="PTHR43135">
    <property type="entry name" value="ALPHA-D-RIBOSE 1-METHYLPHOSPHONATE 5-TRIPHOSPHATE DIPHOSPHATASE"/>
    <property type="match status" value="1"/>
</dbReference>
<dbReference type="Gene3D" id="3.20.20.140">
    <property type="entry name" value="Metal-dependent hydrolases"/>
    <property type="match status" value="2"/>
</dbReference>
<sequence>MGEVGRREFLSWLAKGTFGAASGALLTGQPAAASADITVLTRATVIDATGQPPKKNATVVLAGDRVLAVGHHPELPSVPGVRVIDLAGKHVIPGLWDLHTHSAFYGSTIPALHVVHGVTGIREMWGVPETHDVRELVESGQVLGPRMVIGSAVIDGPTSIWADDAVLVRTAAQARAAVREAKDGGADFIKVYSFLSPECYTAIAEESARLGLRFSGHVPVRVSVQAAIDRRQHTHEHLYNLFTSTARNADELYSWLASLPDDRDSPDWFGRHAQRVEREAVAAHDPARAEALFTSMARRGIRQSPTLLVERQMSLSPETILDDPVIADRLRYIPVTLREQWQAMMRTRPPRTPAEVAELLRFGDARLRLLRTMHEAGVGIVAGTDAGFAYVLPGFALHDELALLVRAGLPPMAALQSATRDAARCLGLAHQAGTVTAGKQADLVVLDADPLADISNTSRIHAVICRGRYLGPRDRTRILAEIEADAKEPVDAPVAGPGSCCHH</sequence>
<dbReference type="Gene3D" id="2.30.40.10">
    <property type="entry name" value="Urease, subunit C, domain 1"/>
    <property type="match status" value="1"/>
</dbReference>
<dbReference type="STRING" id="860235.AOZ06_19975"/>
<organism evidence="2 3">
    <name type="scientific">Kibdelosporangium phytohabitans</name>
    <dbReference type="NCBI Taxonomy" id="860235"/>
    <lineage>
        <taxon>Bacteria</taxon>
        <taxon>Bacillati</taxon>
        <taxon>Actinomycetota</taxon>
        <taxon>Actinomycetes</taxon>
        <taxon>Pseudonocardiales</taxon>
        <taxon>Pseudonocardiaceae</taxon>
        <taxon>Kibdelosporangium</taxon>
    </lineage>
</organism>
<dbReference type="Pfam" id="PF01979">
    <property type="entry name" value="Amidohydro_1"/>
    <property type="match status" value="1"/>
</dbReference>
<dbReference type="KEGG" id="kphy:AOZ06_19975"/>
<proteinExistence type="predicted"/>
<dbReference type="InterPro" id="IPR006680">
    <property type="entry name" value="Amidohydro-rel"/>
</dbReference>
<accession>A0A0N9I2E9</accession>
<dbReference type="OrthoDB" id="3189065at2"/>
<protein>
    <recommendedName>
        <fullName evidence="1">Amidohydrolase-related domain-containing protein</fullName>
    </recommendedName>
</protein>
<feature type="domain" description="Amidohydrolase-related" evidence="1">
    <location>
        <begin position="370"/>
        <end position="468"/>
    </location>
</feature>
<evidence type="ECO:0000259" key="1">
    <source>
        <dbReference type="Pfam" id="PF01979"/>
    </source>
</evidence>
<dbReference type="EMBL" id="CP012752">
    <property type="protein sequence ID" value="ALG08888.1"/>
    <property type="molecule type" value="Genomic_DNA"/>
</dbReference>
<dbReference type="AlphaFoldDB" id="A0A0N9I2E9"/>
<dbReference type="PANTHER" id="PTHR43135:SF3">
    <property type="entry name" value="ALPHA-D-RIBOSE 1-METHYLPHOSPHONATE 5-TRIPHOSPHATE DIPHOSPHATASE"/>
    <property type="match status" value="1"/>
</dbReference>
<dbReference type="Proteomes" id="UP000063699">
    <property type="component" value="Chromosome"/>
</dbReference>
<dbReference type="SUPFAM" id="SSF51556">
    <property type="entry name" value="Metallo-dependent hydrolases"/>
    <property type="match status" value="1"/>
</dbReference>
<dbReference type="InterPro" id="IPR006311">
    <property type="entry name" value="TAT_signal"/>
</dbReference>
<dbReference type="InterPro" id="IPR032466">
    <property type="entry name" value="Metal_Hydrolase"/>
</dbReference>
<dbReference type="RefSeq" id="WP_054290794.1">
    <property type="nucleotide sequence ID" value="NZ_CP012752.1"/>
</dbReference>